<dbReference type="Pfam" id="PF22491">
    <property type="entry name" value="DUF6988"/>
    <property type="match status" value="1"/>
</dbReference>
<dbReference type="Proteomes" id="UP000324176">
    <property type="component" value="Unassembled WGS sequence"/>
</dbReference>
<evidence type="ECO:0000313" key="1">
    <source>
        <dbReference type="EMBL" id="TYP82942.1"/>
    </source>
</evidence>
<protein>
    <submittedName>
        <fullName evidence="1">Uncharacterized protein</fullName>
    </submittedName>
</protein>
<dbReference type="OrthoDB" id="6058394at2"/>
<sequence length="125" mass="14329">MIAQSRLDNAYQFSDCLMQTMRGIPLYGGLRVQAAAACYGIVVHHFNAILLTIQNRIYASSSALERVMLEAFINGEWIRSCATDDEINILYEEGRYPSPKINKRIKAIEEMGEWNGELEKYYKDN</sequence>
<gene>
    <name evidence="1" type="ORF">BCL69_10433</name>
</gene>
<name>A0A5D3YE70_9PROT</name>
<evidence type="ECO:0000313" key="2">
    <source>
        <dbReference type="Proteomes" id="UP000324176"/>
    </source>
</evidence>
<dbReference type="InterPro" id="IPR054257">
    <property type="entry name" value="DUF6988"/>
</dbReference>
<comment type="caution">
    <text evidence="1">The sequence shown here is derived from an EMBL/GenBank/DDBJ whole genome shotgun (WGS) entry which is preliminary data.</text>
</comment>
<accession>A0A5D3YE70</accession>
<dbReference type="RefSeq" id="WP_144412858.1">
    <property type="nucleotide sequence ID" value="NZ_CP011451.1"/>
</dbReference>
<proteinExistence type="predicted"/>
<reference evidence="1 2" key="1">
    <citation type="submission" date="2019-07" db="EMBL/GenBank/DDBJ databases">
        <title>Active sludge and wastewater microbial communities from Klosterneuburg, Austria.</title>
        <authorList>
            <person name="Wagner M."/>
        </authorList>
    </citation>
    <scope>NUCLEOTIDE SEQUENCE [LARGE SCALE GENOMIC DNA]</scope>
    <source>
        <strain evidence="1 2">Nm2</strain>
    </source>
</reference>
<dbReference type="AlphaFoldDB" id="A0A5D3YE70"/>
<dbReference type="EMBL" id="VNHT01000043">
    <property type="protein sequence ID" value="TYP82942.1"/>
    <property type="molecule type" value="Genomic_DNA"/>
</dbReference>
<organism evidence="1 2">
    <name type="scientific">Nitrosomonas communis</name>
    <dbReference type="NCBI Taxonomy" id="44574"/>
    <lineage>
        <taxon>Bacteria</taxon>
        <taxon>Pseudomonadati</taxon>
        <taxon>Pseudomonadota</taxon>
        <taxon>Betaproteobacteria</taxon>
        <taxon>Nitrosomonadales</taxon>
        <taxon>Nitrosomonadaceae</taxon>
        <taxon>Nitrosomonas</taxon>
    </lineage>
</organism>